<reference evidence="6 7" key="1">
    <citation type="submission" date="2017-09" db="EMBL/GenBank/DDBJ databases">
        <authorList>
            <person name="Ehlers B."/>
            <person name="Leendertz F.H."/>
        </authorList>
    </citation>
    <scope>NUCLEOTIDE SEQUENCE [LARGE SCALE GENOMIC DNA]</scope>
    <source>
        <strain evidence="6 7">CGMCC 1.05381</strain>
    </source>
</reference>
<dbReference type="Proteomes" id="UP000219440">
    <property type="component" value="Unassembled WGS sequence"/>
</dbReference>
<organism evidence="6 7">
    <name type="scientific">Salinibacterium xinjiangense</name>
    <dbReference type="NCBI Taxonomy" id="386302"/>
    <lineage>
        <taxon>Bacteria</taxon>
        <taxon>Bacillati</taxon>
        <taxon>Actinomycetota</taxon>
        <taxon>Actinomycetes</taxon>
        <taxon>Micrococcales</taxon>
        <taxon>Microbacteriaceae</taxon>
        <taxon>Salinibacterium</taxon>
    </lineage>
</organism>
<keyword evidence="1" id="KW-0805">Transcription regulation</keyword>
<evidence type="ECO:0000256" key="2">
    <source>
        <dbReference type="ARBA" id="ARBA00023125"/>
    </source>
</evidence>
<dbReference type="GO" id="GO:0003677">
    <property type="term" value="F:DNA binding"/>
    <property type="evidence" value="ECO:0007669"/>
    <property type="project" value="UniProtKB-KW"/>
</dbReference>
<dbReference type="InterPro" id="IPR014036">
    <property type="entry name" value="DeoR-like_C"/>
</dbReference>
<gene>
    <name evidence="6" type="ORF">SAMN06296378_2487</name>
</gene>
<evidence type="ECO:0000259" key="5">
    <source>
        <dbReference type="PROSITE" id="PS51000"/>
    </source>
</evidence>
<evidence type="ECO:0000313" key="7">
    <source>
        <dbReference type="Proteomes" id="UP000219440"/>
    </source>
</evidence>
<evidence type="ECO:0000313" key="6">
    <source>
        <dbReference type="EMBL" id="SOE72412.1"/>
    </source>
</evidence>
<dbReference type="AlphaFoldDB" id="A0A2C9A0L6"/>
<dbReference type="PROSITE" id="PS51000">
    <property type="entry name" value="HTH_DEOR_2"/>
    <property type="match status" value="1"/>
</dbReference>
<dbReference type="SMART" id="SM01134">
    <property type="entry name" value="DeoRC"/>
    <property type="match status" value="1"/>
</dbReference>
<feature type="domain" description="HTH deoR-type" evidence="5">
    <location>
        <begin position="23"/>
        <end position="78"/>
    </location>
</feature>
<evidence type="ECO:0000256" key="4">
    <source>
        <dbReference type="SAM" id="MobiDB-lite"/>
    </source>
</evidence>
<accession>A0A2C9A0L6</accession>
<dbReference type="PANTHER" id="PTHR30363:SF44">
    <property type="entry name" value="AGA OPERON TRANSCRIPTIONAL REPRESSOR-RELATED"/>
    <property type="match status" value="1"/>
</dbReference>
<dbReference type="InterPro" id="IPR018356">
    <property type="entry name" value="Tscrpt_reg_HTH_DeoR_CS"/>
</dbReference>
<feature type="region of interest" description="Disordered" evidence="4">
    <location>
        <begin position="1"/>
        <end position="23"/>
    </location>
</feature>
<dbReference type="InterPro" id="IPR050313">
    <property type="entry name" value="Carb_Metab_HTH_regulators"/>
</dbReference>
<dbReference type="Gene3D" id="3.40.50.1360">
    <property type="match status" value="1"/>
</dbReference>
<keyword evidence="7" id="KW-1185">Reference proteome</keyword>
<dbReference type="GO" id="GO:0003700">
    <property type="term" value="F:DNA-binding transcription factor activity"/>
    <property type="evidence" value="ECO:0007669"/>
    <property type="project" value="InterPro"/>
</dbReference>
<protein>
    <submittedName>
        <fullName evidence="6">Transcriptional regulator, DeoR family</fullName>
    </submittedName>
</protein>
<dbReference type="Pfam" id="PF08220">
    <property type="entry name" value="HTH_DeoR"/>
    <property type="match status" value="1"/>
</dbReference>
<evidence type="ECO:0000256" key="3">
    <source>
        <dbReference type="ARBA" id="ARBA00023163"/>
    </source>
</evidence>
<keyword evidence="2" id="KW-0238">DNA-binding</keyword>
<dbReference type="PRINTS" id="PR00037">
    <property type="entry name" value="HTHLACR"/>
</dbReference>
<dbReference type="PANTHER" id="PTHR30363">
    <property type="entry name" value="HTH-TYPE TRANSCRIPTIONAL REGULATOR SRLR-RELATED"/>
    <property type="match status" value="1"/>
</dbReference>
<dbReference type="SMART" id="SM00420">
    <property type="entry name" value="HTH_DEOR"/>
    <property type="match status" value="1"/>
</dbReference>
<name>A0A2C9A0L6_9MICO</name>
<dbReference type="PROSITE" id="PS00894">
    <property type="entry name" value="HTH_DEOR_1"/>
    <property type="match status" value="1"/>
</dbReference>
<dbReference type="Pfam" id="PF00455">
    <property type="entry name" value="DeoRC"/>
    <property type="match status" value="1"/>
</dbReference>
<dbReference type="InterPro" id="IPR036390">
    <property type="entry name" value="WH_DNA-bd_sf"/>
</dbReference>
<dbReference type="InterPro" id="IPR037171">
    <property type="entry name" value="NagB/RpiA_transferase-like"/>
</dbReference>
<dbReference type="InterPro" id="IPR001034">
    <property type="entry name" value="DeoR_HTH"/>
</dbReference>
<dbReference type="EMBL" id="OCST01000005">
    <property type="protein sequence ID" value="SOE72412.1"/>
    <property type="molecule type" value="Genomic_DNA"/>
</dbReference>
<dbReference type="SUPFAM" id="SSF46785">
    <property type="entry name" value="Winged helix' DNA-binding domain"/>
    <property type="match status" value="1"/>
</dbReference>
<dbReference type="SUPFAM" id="SSF100950">
    <property type="entry name" value="NagB/RpiA/CoA transferase-like"/>
    <property type="match status" value="1"/>
</dbReference>
<sequence length="279" mass="30606">MSTGGFLVTTDLENAGNVPQNRRSERQRAITVAVMAEGSIRIEQLAARFDISIMTVHRDLDELDGRGVIRKSRGMATAMSTALVESSDLYRSSRQLGEKESIAHAALEFIEPGQAIMLDDSTTTAHLVPHLRTKRPLTVITNTLTVMEQLRGTNGVTLLGLGGQYHNWCSAFMGHITTTAIKAMRADLLIMSTAAITDDMVFHQTLDTVDVKQAMFESSTRRILLADHTKFGKRALHALMPLTDFDAVVVDGETDPTHIARLRAKGVTVVVARRPPSTR</sequence>
<evidence type="ECO:0000256" key="1">
    <source>
        <dbReference type="ARBA" id="ARBA00023015"/>
    </source>
</evidence>
<keyword evidence="3" id="KW-0804">Transcription</keyword>
<proteinExistence type="predicted"/>